<accession>A0A6M3KWC9</accession>
<sequence>MFVLRETVDKGGVYHECRRPECSKKDSLRGNSDSPGFFSETGMKHCPRCGLTLIQRVIPSPCEIRLMRTSDGLVVDRFPKTAKGRLEAAKTLKRYQRRGVER</sequence>
<proteinExistence type="predicted"/>
<evidence type="ECO:0000313" key="1">
    <source>
        <dbReference type="EMBL" id="QJA85774.1"/>
    </source>
</evidence>
<gene>
    <name evidence="1" type="ORF">MM415B02177_0015</name>
</gene>
<organism evidence="1">
    <name type="scientific">viral metagenome</name>
    <dbReference type="NCBI Taxonomy" id="1070528"/>
    <lineage>
        <taxon>unclassified sequences</taxon>
        <taxon>metagenomes</taxon>
        <taxon>organismal metagenomes</taxon>
    </lineage>
</organism>
<dbReference type="EMBL" id="MT142594">
    <property type="protein sequence ID" value="QJA85774.1"/>
    <property type="molecule type" value="Genomic_DNA"/>
</dbReference>
<dbReference type="AlphaFoldDB" id="A0A6M3KWC9"/>
<reference evidence="1" key="1">
    <citation type="submission" date="2020-03" db="EMBL/GenBank/DDBJ databases">
        <title>The deep terrestrial virosphere.</title>
        <authorList>
            <person name="Holmfeldt K."/>
            <person name="Nilsson E."/>
            <person name="Simone D."/>
            <person name="Lopez-Fernandez M."/>
            <person name="Wu X."/>
            <person name="de Brujin I."/>
            <person name="Lundin D."/>
            <person name="Andersson A."/>
            <person name="Bertilsson S."/>
            <person name="Dopson M."/>
        </authorList>
    </citation>
    <scope>NUCLEOTIDE SEQUENCE</scope>
    <source>
        <strain evidence="1">MM415B02177</strain>
    </source>
</reference>
<protein>
    <submittedName>
        <fullName evidence="1">Uncharacterized protein</fullName>
    </submittedName>
</protein>
<name>A0A6M3KWC9_9ZZZZ</name>